<feature type="region of interest" description="Disordered" evidence="1">
    <location>
        <begin position="79"/>
        <end position="117"/>
    </location>
</feature>
<reference evidence="2" key="2">
    <citation type="journal article" date="2023" name="IMA Fungus">
        <title>Comparative genomic study of the Penicillium genus elucidates a diverse pangenome and 15 lateral gene transfer events.</title>
        <authorList>
            <person name="Petersen C."/>
            <person name="Sorensen T."/>
            <person name="Nielsen M.R."/>
            <person name="Sondergaard T.E."/>
            <person name="Sorensen J.L."/>
            <person name="Fitzpatrick D.A."/>
            <person name="Frisvad J.C."/>
            <person name="Nielsen K.L."/>
        </authorList>
    </citation>
    <scope>NUCLEOTIDE SEQUENCE</scope>
    <source>
        <strain evidence="2">IBT 21917</strain>
    </source>
</reference>
<protein>
    <submittedName>
        <fullName evidence="2">Uncharacterized protein</fullName>
    </submittedName>
</protein>
<gene>
    <name evidence="2" type="ORF">N7492_002881</name>
</gene>
<reference evidence="2" key="1">
    <citation type="submission" date="2022-11" db="EMBL/GenBank/DDBJ databases">
        <authorList>
            <person name="Petersen C."/>
        </authorList>
    </citation>
    <scope>NUCLEOTIDE SEQUENCE</scope>
    <source>
        <strain evidence="2">IBT 21917</strain>
    </source>
</reference>
<evidence type="ECO:0000313" key="3">
    <source>
        <dbReference type="Proteomes" id="UP001146351"/>
    </source>
</evidence>
<keyword evidence="3" id="KW-1185">Reference proteome</keyword>
<feature type="compositionally biased region" description="Basic and acidic residues" evidence="1">
    <location>
        <begin position="44"/>
        <end position="58"/>
    </location>
</feature>
<accession>A0A9W9IPY7</accession>
<dbReference type="AlphaFoldDB" id="A0A9W9IPY7"/>
<dbReference type="EMBL" id="JAPQKO010000002">
    <property type="protein sequence ID" value="KAJ5179671.1"/>
    <property type="molecule type" value="Genomic_DNA"/>
</dbReference>
<dbReference type="Proteomes" id="UP001146351">
    <property type="component" value="Unassembled WGS sequence"/>
</dbReference>
<evidence type="ECO:0000313" key="2">
    <source>
        <dbReference type="EMBL" id="KAJ5179671.1"/>
    </source>
</evidence>
<evidence type="ECO:0000256" key="1">
    <source>
        <dbReference type="SAM" id="MobiDB-lite"/>
    </source>
</evidence>
<name>A0A9W9IPY7_9EURO</name>
<sequence>MTLRKSVWGKFVFPALTRNEGVNNIYLVNELDPARKPKRIWWKGQDKSTGDAKGRKDPLTPSVYLPWLRSLLSLADDQVECEDDSGAESSQYELDYRFNHDDSSDEIDEDGPRDGNY</sequence>
<proteinExistence type="predicted"/>
<comment type="caution">
    <text evidence="2">The sequence shown here is derived from an EMBL/GenBank/DDBJ whole genome shotgun (WGS) entry which is preliminary data.</text>
</comment>
<organism evidence="2 3">
    <name type="scientific">Penicillium capsulatum</name>
    <dbReference type="NCBI Taxonomy" id="69766"/>
    <lineage>
        <taxon>Eukaryota</taxon>
        <taxon>Fungi</taxon>
        <taxon>Dikarya</taxon>
        <taxon>Ascomycota</taxon>
        <taxon>Pezizomycotina</taxon>
        <taxon>Eurotiomycetes</taxon>
        <taxon>Eurotiomycetidae</taxon>
        <taxon>Eurotiales</taxon>
        <taxon>Aspergillaceae</taxon>
        <taxon>Penicillium</taxon>
    </lineage>
</organism>
<feature type="region of interest" description="Disordered" evidence="1">
    <location>
        <begin position="39"/>
        <end position="61"/>
    </location>
</feature>